<dbReference type="GO" id="GO:0008713">
    <property type="term" value="F:ADP-heptose-lipopolysaccharide heptosyltransferase activity"/>
    <property type="evidence" value="ECO:0007669"/>
    <property type="project" value="TreeGrafter"/>
</dbReference>
<gene>
    <name evidence="3" type="ORF">A3D56_00445</name>
</gene>
<accession>A0A1G2MQL6</accession>
<evidence type="ECO:0000313" key="4">
    <source>
        <dbReference type="Proteomes" id="UP000177943"/>
    </source>
</evidence>
<protein>
    <recommendedName>
        <fullName evidence="5">Lipopolysaccharide heptosyltransferase II</fullName>
    </recommendedName>
</protein>
<reference evidence="3 4" key="1">
    <citation type="journal article" date="2016" name="Nat. Commun.">
        <title>Thousands of microbial genomes shed light on interconnected biogeochemical processes in an aquifer system.</title>
        <authorList>
            <person name="Anantharaman K."/>
            <person name="Brown C.T."/>
            <person name="Hug L.A."/>
            <person name="Sharon I."/>
            <person name="Castelle C.J."/>
            <person name="Probst A.J."/>
            <person name="Thomas B.C."/>
            <person name="Singh A."/>
            <person name="Wilkins M.J."/>
            <person name="Karaoz U."/>
            <person name="Brodie E.L."/>
            <person name="Williams K.H."/>
            <person name="Hubbard S.S."/>
            <person name="Banfield J.F."/>
        </authorList>
    </citation>
    <scope>NUCLEOTIDE SEQUENCE [LARGE SCALE GENOMIC DNA]</scope>
</reference>
<organism evidence="3 4">
    <name type="scientific">Candidatus Taylorbacteria bacterium RIFCSPHIGHO2_02_FULL_45_35</name>
    <dbReference type="NCBI Taxonomy" id="1802311"/>
    <lineage>
        <taxon>Bacteria</taxon>
        <taxon>Candidatus Tayloriibacteriota</taxon>
    </lineage>
</organism>
<dbReference type="EMBL" id="MHRP01000036">
    <property type="protein sequence ID" value="OHA26156.1"/>
    <property type="molecule type" value="Genomic_DNA"/>
</dbReference>
<evidence type="ECO:0000313" key="3">
    <source>
        <dbReference type="EMBL" id="OHA26156.1"/>
    </source>
</evidence>
<dbReference type="GO" id="GO:0005829">
    <property type="term" value="C:cytosol"/>
    <property type="evidence" value="ECO:0007669"/>
    <property type="project" value="TreeGrafter"/>
</dbReference>
<proteinExistence type="predicted"/>
<dbReference type="InterPro" id="IPR002201">
    <property type="entry name" value="Glyco_trans_9"/>
</dbReference>
<evidence type="ECO:0000256" key="2">
    <source>
        <dbReference type="ARBA" id="ARBA00022679"/>
    </source>
</evidence>
<evidence type="ECO:0000256" key="1">
    <source>
        <dbReference type="ARBA" id="ARBA00022676"/>
    </source>
</evidence>
<dbReference type="PANTHER" id="PTHR30160:SF7">
    <property type="entry name" value="ADP-HEPTOSE--LPS HEPTOSYLTRANSFERASE 2"/>
    <property type="match status" value="1"/>
</dbReference>
<dbReference type="Pfam" id="PF01075">
    <property type="entry name" value="Glyco_transf_9"/>
    <property type="match status" value="1"/>
</dbReference>
<dbReference type="PANTHER" id="PTHR30160">
    <property type="entry name" value="TETRAACYLDISACCHARIDE 4'-KINASE-RELATED"/>
    <property type="match status" value="1"/>
</dbReference>
<dbReference type="SUPFAM" id="SSF53756">
    <property type="entry name" value="UDP-Glycosyltransferase/glycogen phosphorylase"/>
    <property type="match status" value="1"/>
</dbReference>
<keyword evidence="1" id="KW-0328">Glycosyltransferase</keyword>
<dbReference type="GO" id="GO:0009244">
    <property type="term" value="P:lipopolysaccharide core region biosynthetic process"/>
    <property type="evidence" value="ECO:0007669"/>
    <property type="project" value="TreeGrafter"/>
</dbReference>
<sequence>MERWKFFCYTTLAFFLSPVFFLVTRLRRRHPQETPKILVVPILTRVGDLICATPVFRAIKIAKPKAHLSVLVGKKIIDLIVSNPRIDTIINLNDIPYKGFFGRGRLFFRLFSEHFDDVILLTNNPFNNLLAFFSMASLRVKTVILDRSFAERLTDWMSNRRVIYTPGTFLQDHYIRLLSNIGISFSPPVKEVFPTKEGERKAEQFFSENGVSSGSFLVGICPSAGNSAKEWPAARFSELADLIATRYKAKIVFIDSPGNLSRVEEVITGMKQKDAALPPAVHFSLSEVPSVVKKLSVFIAVDTGLIYVAHALQVPLLDIIGPFHPKEQAPDDRRSIQVRPPKEIEPSLFILTKPREFSLQRQAVLSVPVSDVFEAFEELLNRGIISSPLGI</sequence>
<dbReference type="Proteomes" id="UP000177943">
    <property type="component" value="Unassembled WGS sequence"/>
</dbReference>
<keyword evidence="2" id="KW-0808">Transferase</keyword>
<dbReference type="CDD" id="cd03789">
    <property type="entry name" value="GT9_LPS_heptosyltransferase"/>
    <property type="match status" value="1"/>
</dbReference>
<dbReference type="Gene3D" id="3.40.50.2000">
    <property type="entry name" value="Glycogen Phosphorylase B"/>
    <property type="match status" value="2"/>
</dbReference>
<name>A0A1G2MQL6_9BACT</name>
<dbReference type="AlphaFoldDB" id="A0A1G2MQL6"/>
<dbReference type="InterPro" id="IPR051199">
    <property type="entry name" value="LPS_LOS_Heptosyltrfase"/>
</dbReference>
<comment type="caution">
    <text evidence="3">The sequence shown here is derived from an EMBL/GenBank/DDBJ whole genome shotgun (WGS) entry which is preliminary data.</text>
</comment>
<evidence type="ECO:0008006" key="5">
    <source>
        <dbReference type="Google" id="ProtNLM"/>
    </source>
</evidence>